<name>A0A0C9V5G9_9AGAM</name>
<protein>
    <submittedName>
        <fullName evidence="1">Uncharacterized protein</fullName>
    </submittedName>
</protein>
<gene>
    <name evidence="1" type="ORF">HYDPIDRAFT_116833</name>
</gene>
<dbReference type="AlphaFoldDB" id="A0A0C9V5G9"/>
<evidence type="ECO:0000313" key="1">
    <source>
        <dbReference type="EMBL" id="KIJ60774.1"/>
    </source>
</evidence>
<organism evidence="1 2">
    <name type="scientific">Hydnomerulius pinastri MD-312</name>
    <dbReference type="NCBI Taxonomy" id="994086"/>
    <lineage>
        <taxon>Eukaryota</taxon>
        <taxon>Fungi</taxon>
        <taxon>Dikarya</taxon>
        <taxon>Basidiomycota</taxon>
        <taxon>Agaricomycotina</taxon>
        <taxon>Agaricomycetes</taxon>
        <taxon>Agaricomycetidae</taxon>
        <taxon>Boletales</taxon>
        <taxon>Boletales incertae sedis</taxon>
        <taxon>Leucogyrophana</taxon>
    </lineage>
</organism>
<dbReference type="OrthoDB" id="3269947at2759"/>
<accession>A0A0C9V5G9</accession>
<dbReference type="HOGENOM" id="CLU_066679_1_0_1"/>
<keyword evidence="2" id="KW-1185">Reference proteome</keyword>
<reference evidence="1 2" key="1">
    <citation type="submission" date="2014-04" db="EMBL/GenBank/DDBJ databases">
        <title>Evolutionary Origins and Diversification of the Mycorrhizal Mutualists.</title>
        <authorList>
            <consortium name="DOE Joint Genome Institute"/>
            <consortium name="Mycorrhizal Genomics Consortium"/>
            <person name="Kohler A."/>
            <person name="Kuo A."/>
            <person name="Nagy L.G."/>
            <person name="Floudas D."/>
            <person name="Copeland A."/>
            <person name="Barry K.W."/>
            <person name="Cichocki N."/>
            <person name="Veneault-Fourrey C."/>
            <person name="LaButti K."/>
            <person name="Lindquist E.A."/>
            <person name="Lipzen A."/>
            <person name="Lundell T."/>
            <person name="Morin E."/>
            <person name="Murat C."/>
            <person name="Riley R."/>
            <person name="Ohm R."/>
            <person name="Sun H."/>
            <person name="Tunlid A."/>
            <person name="Henrissat B."/>
            <person name="Grigoriev I.V."/>
            <person name="Hibbett D.S."/>
            <person name="Martin F."/>
        </authorList>
    </citation>
    <scope>NUCLEOTIDE SEQUENCE [LARGE SCALE GENOMIC DNA]</scope>
    <source>
        <strain evidence="1 2">MD-312</strain>
    </source>
</reference>
<evidence type="ECO:0000313" key="2">
    <source>
        <dbReference type="Proteomes" id="UP000053820"/>
    </source>
</evidence>
<proteinExistence type="predicted"/>
<dbReference type="Proteomes" id="UP000053820">
    <property type="component" value="Unassembled WGS sequence"/>
</dbReference>
<dbReference type="EMBL" id="KN839869">
    <property type="protein sequence ID" value="KIJ60774.1"/>
    <property type="molecule type" value="Genomic_DNA"/>
</dbReference>
<sequence length="278" mass="30964">MEKKYESRKFIDLVLSSTSKWANWDPSAPINVGDYGDINKETGGFVREGNIYDDHLQEQLDKTLGPYNINIVLKGPTLQPEVSDGDDRLIISSPGVYAREATLGAEVNAQSQANVSLRYDFEFRDNGGAGLVLYKPQHSSLPKDDDFAMLLKVAHKTLRGKYFITEVISCPAYLMVLSSQKGEKFSASLSATHTDPLATLGTGAGLTWSSEMVHGLHRSGSNTKPIFKLLYKVMQPRQNFWNFIFGQRGGDAENQTIIWEAVRRPWGVLDDDGEEKGR</sequence>